<evidence type="ECO:0000313" key="4">
    <source>
        <dbReference type="Proteomes" id="UP000308267"/>
    </source>
</evidence>
<dbReference type="Pfam" id="PF04991">
    <property type="entry name" value="LicD"/>
    <property type="match status" value="1"/>
</dbReference>
<keyword evidence="1" id="KW-0812">Transmembrane</keyword>
<sequence length="528" mass="60865">MEKAVGLDKTNNQSACGAHSLSNWLSPELFDTKCLHYQLLQDPGVINTHGHTCKPPPLSLCNCADYSTPQQGNNELKFPKQCIHSIASELELRLYCTEGKRVPTYPSRLPFEMVYLNSVPCFQTQMPMRMRPARCIDALAVTIVISLLLIIWLAWKHDLTVVYLNRVSNPNMPEALTVDPYLVKPYWTNTSFRGLPDLKQLNWPATEYSPVPVARLDKLTGSVVPHPPAFQPVFSRGQRALVLRLLALFAEVLSTNGLGDRFIINAGSLHGSLRHHDIIPYDDDIDVCMELSALPRVIELFRAYEPDYVLYTEKIRGKLYTRQIPPELEQTDAQYSRNTSKYPWFWPAVDICYYTNNETHVYEVGANTWRRTWLISEFYPLLFRPFGHRWYPTPFNPIQYIRTMVTQDRLCFRPGYSHVFERRLKLQATPCQNLSTRFAFVERFRVDTRPITFPPSASDHIKQLVICEERLIMQSRMDQAPTVFHTLQLPVHPDLAMLDTYDYGKNKEGYVFLSGISPPSPGGHIFYR</sequence>
<keyword evidence="1" id="KW-0472">Membrane</keyword>
<comment type="caution">
    <text evidence="3">The sequence shown here is derived from an EMBL/GenBank/DDBJ whole genome shotgun (WGS) entry which is preliminary data.</text>
</comment>
<evidence type="ECO:0000313" key="3">
    <source>
        <dbReference type="EMBL" id="TGZ61602.1"/>
    </source>
</evidence>
<protein>
    <recommendedName>
        <fullName evidence="2">LicD/FKTN/FKRP nucleotidyltransferase domain-containing protein</fullName>
    </recommendedName>
</protein>
<evidence type="ECO:0000259" key="2">
    <source>
        <dbReference type="Pfam" id="PF04991"/>
    </source>
</evidence>
<dbReference type="InterPro" id="IPR007074">
    <property type="entry name" value="LicD/FKTN/FKRP_NTP_transf"/>
</dbReference>
<feature type="transmembrane region" description="Helical" evidence="1">
    <location>
        <begin position="135"/>
        <end position="155"/>
    </location>
</feature>
<organism evidence="3 4">
    <name type="scientific">Opisthorchis felineus</name>
    <dbReference type="NCBI Taxonomy" id="147828"/>
    <lineage>
        <taxon>Eukaryota</taxon>
        <taxon>Metazoa</taxon>
        <taxon>Spiralia</taxon>
        <taxon>Lophotrochozoa</taxon>
        <taxon>Platyhelminthes</taxon>
        <taxon>Trematoda</taxon>
        <taxon>Digenea</taxon>
        <taxon>Opisthorchiida</taxon>
        <taxon>Opisthorchiata</taxon>
        <taxon>Opisthorchiidae</taxon>
        <taxon>Opisthorchis</taxon>
    </lineage>
</organism>
<feature type="domain" description="LicD/FKTN/FKRP nucleotidyltransferase" evidence="2">
    <location>
        <begin position="263"/>
        <end position="316"/>
    </location>
</feature>
<dbReference type="OrthoDB" id="419198at2759"/>
<dbReference type="AlphaFoldDB" id="A0A4S2LDP9"/>
<dbReference type="Proteomes" id="UP000308267">
    <property type="component" value="Unassembled WGS sequence"/>
</dbReference>
<dbReference type="GO" id="GO:0009100">
    <property type="term" value="P:glycoprotein metabolic process"/>
    <property type="evidence" value="ECO:0007669"/>
    <property type="project" value="UniProtKB-ARBA"/>
</dbReference>
<dbReference type="EMBL" id="SJOL01007889">
    <property type="protein sequence ID" value="TGZ61602.1"/>
    <property type="molecule type" value="Genomic_DNA"/>
</dbReference>
<evidence type="ECO:0000256" key="1">
    <source>
        <dbReference type="SAM" id="Phobius"/>
    </source>
</evidence>
<keyword evidence="4" id="KW-1185">Reference proteome</keyword>
<accession>A0A4S2LDP9</accession>
<name>A0A4S2LDP9_OPIFE</name>
<gene>
    <name evidence="3" type="ORF">CRM22_007906</name>
</gene>
<reference evidence="3 4" key="1">
    <citation type="journal article" date="2019" name="BMC Genomics">
        <title>New insights from Opisthorchis felineus genome: update on genomics of the epidemiologically important liver flukes.</title>
        <authorList>
            <person name="Ershov N.I."/>
            <person name="Mordvinov V.A."/>
            <person name="Prokhortchouk E.B."/>
            <person name="Pakharukova M.Y."/>
            <person name="Gunbin K.V."/>
            <person name="Ustyantsev K."/>
            <person name="Genaev M.A."/>
            <person name="Blinov A.G."/>
            <person name="Mazur A."/>
            <person name="Boulygina E."/>
            <person name="Tsygankova S."/>
            <person name="Khrameeva E."/>
            <person name="Chekanov N."/>
            <person name="Fan G."/>
            <person name="Xiao A."/>
            <person name="Zhang H."/>
            <person name="Xu X."/>
            <person name="Yang H."/>
            <person name="Solovyev V."/>
            <person name="Lee S.M."/>
            <person name="Liu X."/>
            <person name="Afonnikov D.A."/>
            <person name="Skryabin K.G."/>
        </authorList>
    </citation>
    <scope>NUCLEOTIDE SEQUENCE [LARGE SCALE GENOMIC DNA]</scope>
    <source>
        <strain evidence="3">AK-0245</strain>
        <tissue evidence="3">Whole organism</tissue>
    </source>
</reference>
<keyword evidence="1" id="KW-1133">Transmembrane helix</keyword>
<proteinExistence type="predicted"/>